<dbReference type="RefSeq" id="WP_114410316.1">
    <property type="nucleotide sequence ID" value="NZ_QPJQ01000001.1"/>
</dbReference>
<keyword evidence="3 4" id="KW-0732">Signal</keyword>
<feature type="signal peptide" evidence="4">
    <location>
        <begin position="1"/>
        <end position="27"/>
    </location>
</feature>
<dbReference type="GO" id="GO:0030246">
    <property type="term" value="F:carbohydrate binding"/>
    <property type="evidence" value="ECO:0007669"/>
    <property type="project" value="UniProtKB-ARBA"/>
</dbReference>
<evidence type="ECO:0000256" key="2">
    <source>
        <dbReference type="ARBA" id="ARBA00007639"/>
    </source>
</evidence>
<evidence type="ECO:0000259" key="5">
    <source>
        <dbReference type="Pfam" id="PF13407"/>
    </source>
</evidence>
<dbReference type="PANTHER" id="PTHR46847:SF3">
    <property type="entry name" value="GALACTOFURANOSE-BINDING PROTEIN YTFQ"/>
    <property type="match status" value="1"/>
</dbReference>
<evidence type="ECO:0000313" key="7">
    <source>
        <dbReference type="Proteomes" id="UP000253506"/>
    </source>
</evidence>
<sequence length="365" mass="40195">MRQLQKTLKFGLIPLIVSGFLTSIALAESDVDIIAGDVMQGIAINPDNTAIVKADSYKTEAPWVIGMSHFGVNANTWTVQVAHEAEYAANLDGRITKFIMLDAGFDQRKQVADIEDLIAQEVDAIIVMPVTTTSANRGIEKAIAAGIPVVLHTGRINSDAFTTEIQGGAEHFGKVMGDWLVDQLDKRGNIWVLRGLAGHPEDTNRYNGLLQSIKGTDIKIVAEGYGDWQYDKSRNICETLYLSSPNVDGIWSSGADMTRACIDVFKQFGADIPPISGEGNNGYFEQWISDGFPSISPEYSPAQGAAGIRAAVALLEGKPLHRSYIYHPSGWDRERATKQYREDLSANVWWPSELSEELLLHYYDK</sequence>
<organism evidence="6 7">
    <name type="scientific">Marinomonas foliarum</name>
    <dbReference type="NCBI Taxonomy" id="491950"/>
    <lineage>
        <taxon>Bacteria</taxon>
        <taxon>Pseudomonadati</taxon>
        <taxon>Pseudomonadota</taxon>
        <taxon>Gammaproteobacteria</taxon>
        <taxon>Oceanospirillales</taxon>
        <taxon>Oceanospirillaceae</taxon>
        <taxon>Marinomonas</taxon>
    </lineage>
</organism>
<comment type="similarity">
    <text evidence="2">Belongs to the bacterial solute-binding protein 2 family.</text>
</comment>
<feature type="domain" description="Periplasmic binding protein" evidence="5">
    <location>
        <begin position="73"/>
        <end position="318"/>
    </location>
</feature>
<dbReference type="AlphaFoldDB" id="A0A369AHA7"/>
<comment type="caution">
    <text evidence="6">The sequence shown here is derived from an EMBL/GenBank/DDBJ whole genome shotgun (WGS) entry which is preliminary data.</text>
</comment>
<evidence type="ECO:0000256" key="1">
    <source>
        <dbReference type="ARBA" id="ARBA00004196"/>
    </source>
</evidence>
<name>A0A369AHA7_9GAMM</name>
<dbReference type="Proteomes" id="UP000253506">
    <property type="component" value="Unassembled WGS sequence"/>
</dbReference>
<evidence type="ECO:0000313" key="6">
    <source>
        <dbReference type="EMBL" id="RCX08752.1"/>
    </source>
</evidence>
<protein>
    <submittedName>
        <fullName evidence="6">Monosaccharide ABC transporter substrate-binding protein (CUT2 family)</fullName>
    </submittedName>
</protein>
<dbReference type="EMBL" id="QPJQ01000001">
    <property type="protein sequence ID" value="RCX08752.1"/>
    <property type="molecule type" value="Genomic_DNA"/>
</dbReference>
<dbReference type="Gene3D" id="3.40.50.2300">
    <property type="match status" value="2"/>
</dbReference>
<dbReference type="PANTHER" id="PTHR46847">
    <property type="entry name" value="D-ALLOSE-BINDING PERIPLASMIC PROTEIN-RELATED"/>
    <property type="match status" value="1"/>
</dbReference>
<accession>A0A369AHA7</accession>
<dbReference type="GO" id="GO:0030313">
    <property type="term" value="C:cell envelope"/>
    <property type="evidence" value="ECO:0007669"/>
    <property type="project" value="UniProtKB-SubCell"/>
</dbReference>
<feature type="chain" id="PRO_5016860217" evidence="4">
    <location>
        <begin position="28"/>
        <end position="365"/>
    </location>
</feature>
<dbReference type="Pfam" id="PF13407">
    <property type="entry name" value="Peripla_BP_4"/>
    <property type="match status" value="1"/>
</dbReference>
<dbReference type="CDD" id="cd19996">
    <property type="entry name" value="PBP1_ABC_sugar_binding-like"/>
    <property type="match status" value="1"/>
</dbReference>
<dbReference type="GO" id="GO:0055085">
    <property type="term" value="P:transmembrane transport"/>
    <property type="evidence" value="ECO:0007669"/>
    <property type="project" value="UniProtKB-ARBA"/>
</dbReference>
<proteinExistence type="inferred from homology"/>
<dbReference type="InterPro" id="IPR028082">
    <property type="entry name" value="Peripla_BP_I"/>
</dbReference>
<reference evidence="6 7" key="1">
    <citation type="submission" date="2018-07" db="EMBL/GenBank/DDBJ databases">
        <title>Genomic Encyclopedia of Type Strains, Phase III (KMG-III): the genomes of soil and plant-associated and newly described type strains.</title>
        <authorList>
            <person name="Whitman W."/>
        </authorList>
    </citation>
    <scope>NUCLEOTIDE SEQUENCE [LARGE SCALE GENOMIC DNA]</scope>
    <source>
        <strain evidence="6 7">CECT 7731</strain>
    </source>
</reference>
<evidence type="ECO:0000256" key="4">
    <source>
        <dbReference type="SAM" id="SignalP"/>
    </source>
</evidence>
<comment type="subcellular location">
    <subcellularLocation>
        <location evidence="1">Cell envelope</location>
    </subcellularLocation>
</comment>
<dbReference type="InterPro" id="IPR025997">
    <property type="entry name" value="SBP_2_dom"/>
</dbReference>
<evidence type="ECO:0000256" key="3">
    <source>
        <dbReference type="ARBA" id="ARBA00022729"/>
    </source>
</evidence>
<dbReference type="OrthoDB" id="9805127at2"/>
<dbReference type="SUPFAM" id="SSF53822">
    <property type="entry name" value="Periplasmic binding protein-like I"/>
    <property type="match status" value="1"/>
</dbReference>
<gene>
    <name evidence="6" type="ORF">DFP77_10170</name>
</gene>